<feature type="transmembrane region" description="Helical" evidence="1">
    <location>
        <begin position="31"/>
        <end position="53"/>
    </location>
</feature>
<accession>A0A6N1NFY8</accession>
<feature type="transmembrane region" description="Helical" evidence="1">
    <location>
        <begin position="65"/>
        <end position="83"/>
    </location>
</feature>
<dbReference type="KEGG" id="vg:80517524"/>
<keyword evidence="1" id="KW-0812">Transmembrane</keyword>
<feature type="transmembrane region" description="Helical" evidence="1">
    <location>
        <begin position="103"/>
        <end position="125"/>
    </location>
</feature>
<sequence>MHIFIHLIILFIFVFALLMLNIPQIEKNNYIIMKLYIFVGIFIFEFIVTIVLMLFRKCIIDVGKIAKSSLESALIAVVAYSIYNDLVWNSNPLVEGHNTENIQNLAIAVIITAFIAFGYFLEVIFTDKVPGMNDCLNTIYPAKNNK</sequence>
<keyword evidence="1" id="KW-1133">Transmembrane helix</keyword>
<evidence type="ECO:0000313" key="2">
    <source>
        <dbReference type="EMBL" id="QKU34214.1"/>
    </source>
</evidence>
<feature type="transmembrane region" description="Helical" evidence="1">
    <location>
        <begin position="7"/>
        <end position="25"/>
    </location>
</feature>
<name>A0A6N1NFY8_9VIRU</name>
<protein>
    <submittedName>
        <fullName evidence="2">Putative ORFan</fullName>
    </submittedName>
</protein>
<dbReference type="GeneID" id="80517524"/>
<proteinExistence type="predicted"/>
<reference evidence="2" key="1">
    <citation type="submission" date="2017-06" db="EMBL/GenBank/DDBJ databases">
        <authorList>
            <person name="Assis F.L."/>
            <person name="Abrahao J.S."/>
            <person name="Silva L."/>
            <person name="Khalil J.B."/>
            <person name="Rodrigues R."/>
            <person name="Silva L.S."/>
            <person name="Boratto P."/>
            <person name="Andrade M."/>
            <person name="Kroon E.G."/>
            <person name="Ribeiro B."/>
            <person name="Bergier I."/>
            <person name="Seligmann H."/>
            <person name="Ghigo E."/>
            <person name="Colson P."/>
            <person name="Levasseur A."/>
            <person name="Raoult D."/>
            <person name="Scola B.L."/>
        </authorList>
    </citation>
    <scope>NUCLEOTIDE SEQUENCE</scope>
    <source>
        <strain evidence="2">Deep ocean</strain>
    </source>
</reference>
<reference evidence="2" key="2">
    <citation type="journal article" date="2018" name="Nat. Commun.">
        <title>Tailed giant Tupanvirus possesses the most complete translational apparatus of the known virosphere.</title>
        <authorList>
            <person name="Abrahao J."/>
            <person name="Silva L."/>
            <person name="Silva L.S."/>
            <person name="Khalil J.Y.B."/>
            <person name="Rodrigues R."/>
            <person name="Arantes T."/>
            <person name="Assis F."/>
            <person name="Boratto P."/>
            <person name="Andrade M."/>
            <person name="Kroon E.G."/>
            <person name="Ribeiro B."/>
            <person name="Bergier I."/>
            <person name="Seligmann H."/>
            <person name="Ghigo E."/>
            <person name="Colson P."/>
            <person name="Levasseur A."/>
            <person name="Kroemer G."/>
            <person name="Raoult D."/>
            <person name="La Scola B."/>
        </authorList>
    </citation>
    <scope>NUCLEOTIDE SEQUENCE [LARGE SCALE GENOMIC DNA]</scope>
    <source>
        <strain evidence="2">Deep ocean</strain>
    </source>
</reference>
<dbReference type="RefSeq" id="YP_010780833.1">
    <property type="nucleotide sequence ID" value="NC_075038.1"/>
</dbReference>
<dbReference type="EMBL" id="MF405918">
    <property type="protein sequence ID" value="QKU34214.1"/>
    <property type="molecule type" value="Genomic_DNA"/>
</dbReference>
<evidence type="ECO:0000256" key="1">
    <source>
        <dbReference type="SAM" id="Phobius"/>
    </source>
</evidence>
<keyword evidence="1" id="KW-0472">Membrane</keyword>
<organism evidence="2">
    <name type="scientific">Tupanvirus deep ocean</name>
    <dbReference type="NCBI Taxonomy" id="2126984"/>
    <lineage>
        <taxon>Viruses</taxon>
        <taxon>Varidnaviria</taxon>
        <taxon>Bamfordvirae</taxon>
        <taxon>Nucleocytoviricota</taxon>
        <taxon>Megaviricetes</taxon>
        <taxon>Imitervirales</taxon>
        <taxon>Mimiviridae</taxon>
        <taxon>Megamimivirinae</taxon>
        <taxon>Tupanvirus</taxon>
        <taxon>Tupanvirus altamarinense</taxon>
    </lineage>
</organism>